<dbReference type="EMBL" id="OBDZ01000010">
    <property type="protein sequence ID" value="SNY26828.1"/>
    <property type="molecule type" value="Genomic_DNA"/>
</dbReference>
<accession>A0A285GTP6</accession>
<reference evidence="2" key="1">
    <citation type="submission" date="2017-09" db="EMBL/GenBank/DDBJ databases">
        <authorList>
            <person name="Varghese N."/>
            <person name="Submissions S."/>
        </authorList>
    </citation>
    <scope>NUCLEOTIDE SEQUENCE [LARGE SCALE GENOMIC DNA]</scope>
    <source>
        <strain evidence="2">MSL47</strain>
    </source>
</reference>
<protein>
    <submittedName>
        <fullName evidence="1">Uncharacterized protein</fullName>
    </submittedName>
</protein>
<evidence type="ECO:0000313" key="2">
    <source>
        <dbReference type="Proteomes" id="UP000219573"/>
    </source>
</evidence>
<dbReference type="AlphaFoldDB" id="A0A285GTP6"/>
<name>A0A285GTP6_9FIRM</name>
<dbReference type="Proteomes" id="UP000219573">
    <property type="component" value="Unassembled WGS sequence"/>
</dbReference>
<proteinExistence type="predicted"/>
<organism evidence="1 2">
    <name type="scientific">Orenia metallireducens</name>
    <dbReference type="NCBI Taxonomy" id="1413210"/>
    <lineage>
        <taxon>Bacteria</taxon>
        <taxon>Bacillati</taxon>
        <taxon>Bacillota</taxon>
        <taxon>Clostridia</taxon>
        <taxon>Halanaerobiales</taxon>
        <taxon>Halobacteroidaceae</taxon>
        <taxon>Orenia</taxon>
    </lineage>
</organism>
<evidence type="ECO:0000313" key="1">
    <source>
        <dbReference type="EMBL" id="SNY26828.1"/>
    </source>
</evidence>
<sequence length="143" mass="16876">MKKIKTLADLKKLHKEGDIKEEILNYLESYFYKLAESLGNNVAPEEFSLEEHGYFVLLENDNDLQLAKLKEVGLIEGLFNCRFEFVEEIKLDNISLHKVSVLYDNDYMMMFFIEAKEFSQEVQEWLKENSDTIEYGDIEDVPF</sequence>
<dbReference type="RefSeq" id="WP_097017632.1">
    <property type="nucleotide sequence ID" value="NZ_OBDZ01000010.1"/>
</dbReference>
<keyword evidence="2" id="KW-1185">Reference proteome</keyword>
<gene>
    <name evidence="1" type="ORF">SAMN06265827_11059</name>
</gene>